<accession>A0A0W0ZAM0</accession>
<feature type="region of interest" description="Disordered" evidence="1">
    <location>
        <begin position="283"/>
        <end position="317"/>
    </location>
</feature>
<gene>
    <name evidence="2" type="ORF">Lspi_0283</name>
</gene>
<proteinExistence type="predicted"/>
<dbReference type="RefSeq" id="WP_058482231.1">
    <property type="nucleotide sequence ID" value="NZ_CAAAII010000020.1"/>
</dbReference>
<comment type="caution">
    <text evidence="2">The sequence shown here is derived from an EMBL/GenBank/DDBJ whole genome shotgun (WGS) entry which is preliminary data.</text>
</comment>
<evidence type="ECO:0000256" key="1">
    <source>
        <dbReference type="SAM" id="MobiDB-lite"/>
    </source>
</evidence>
<feature type="compositionally biased region" description="Basic and acidic residues" evidence="1">
    <location>
        <begin position="297"/>
        <end position="312"/>
    </location>
</feature>
<evidence type="ECO:0000313" key="3">
    <source>
        <dbReference type="Proteomes" id="UP000054877"/>
    </source>
</evidence>
<evidence type="ECO:0000313" key="2">
    <source>
        <dbReference type="EMBL" id="KTD65994.1"/>
    </source>
</evidence>
<name>A0A0W0ZAM0_LEGSP</name>
<protein>
    <submittedName>
        <fullName evidence="2">Uncharacterized protein</fullName>
    </submittedName>
</protein>
<dbReference type="OrthoDB" id="5651907at2"/>
<keyword evidence="3" id="KW-1185">Reference proteome</keyword>
<organism evidence="2 3">
    <name type="scientific">Legionella spiritensis</name>
    <dbReference type="NCBI Taxonomy" id="452"/>
    <lineage>
        <taxon>Bacteria</taxon>
        <taxon>Pseudomonadati</taxon>
        <taxon>Pseudomonadota</taxon>
        <taxon>Gammaproteobacteria</taxon>
        <taxon>Legionellales</taxon>
        <taxon>Legionellaceae</taxon>
        <taxon>Legionella</taxon>
    </lineage>
</organism>
<dbReference type="Proteomes" id="UP000054877">
    <property type="component" value="Unassembled WGS sequence"/>
</dbReference>
<dbReference type="PATRIC" id="fig|452.5.peg.316"/>
<dbReference type="AlphaFoldDB" id="A0A0W0ZAM0"/>
<dbReference type="EMBL" id="LNYX01000003">
    <property type="protein sequence ID" value="KTD65994.1"/>
    <property type="molecule type" value="Genomic_DNA"/>
</dbReference>
<reference evidence="2 3" key="1">
    <citation type="submission" date="2015-11" db="EMBL/GenBank/DDBJ databases">
        <title>Genomic analysis of 38 Legionella species identifies large and diverse effector repertoires.</title>
        <authorList>
            <person name="Burstein D."/>
            <person name="Amaro F."/>
            <person name="Zusman T."/>
            <person name="Lifshitz Z."/>
            <person name="Cohen O."/>
            <person name="Gilbert J.A."/>
            <person name="Pupko T."/>
            <person name="Shuman H.A."/>
            <person name="Segal G."/>
        </authorList>
    </citation>
    <scope>NUCLEOTIDE SEQUENCE [LARGE SCALE GENOMIC DNA]</scope>
    <source>
        <strain evidence="2 3">Mt.St.Helens-9</strain>
    </source>
</reference>
<dbReference type="STRING" id="452.Lspi_0283"/>
<sequence length="322" mass="36389">MKYIKDELLTDIPAAAKKLLKDDSLVESAEALDQMESHEKIALISEMIFQCDKNGLKDLVHSNESLRHHAESEDSFHALLSKGLEIGQRAQAMLDSRNKNPQQYLLGKEFNEGALFHQFHQLSCDLFNRDSKALATRLVLCTPEDRKTQRELLNNIRIVFEGSQFATDVGSAFELNRYLMKFTDDASIDDALSELENMKQLLVDFPGIVEGRLSGKESEIADRLMESKSYKPSAINRMLETVTSSAVEKDHPFRAISTCLGKLAEQRRETLKASNAPESTFFQSAELRARKSSKSSASEEDRLLEEDKDHKKTPGCLPCWPF</sequence>